<organism evidence="3 4">
    <name type="scientific">Xanthomonas chitinilytica</name>
    <dbReference type="NCBI Taxonomy" id="2989819"/>
    <lineage>
        <taxon>Bacteria</taxon>
        <taxon>Pseudomonadati</taxon>
        <taxon>Pseudomonadota</taxon>
        <taxon>Gammaproteobacteria</taxon>
        <taxon>Lysobacterales</taxon>
        <taxon>Lysobacteraceae</taxon>
        <taxon>Xanthomonas</taxon>
    </lineage>
</organism>
<feature type="domain" description="Calcineurin-like phosphoesterase" evidence="2">
    <location>
        <begin position="106"/>
        <end position="322"/>
    </location>
</feature>
<evidence type="ECO:0000259" key="2">
    <source>
        <dbReference type="Pfam" id="PF00149"/>
    </source>
</evidence>
<name>A0ABT3JUX6_9XANT</name>
<keyword evidence="4" id="KW-1185">Reference proteome</keyword>
<feature type="signal peptide" evidence="1">
    <location>
        <begin position="1"/>
        <end position="29"/>
    </location>
</feature>
<reference evidence="3 4" key="1">
    <citation type="submission" date="2022-10" db="EMBL/GenBank/DDBJ databases">
        <title>Xanthomonas sp. H13-6.</title>
        <authorList>
            <person name="Liu X."/>
            <person name="Deng Z."/>
            <person name="Jiang Y."/>
            <person name="Yu T."/>
            <person name="Ai J."/>
        </authorList>
    </citation>
    <scope>NUCLEOTIDE SEQUENCE [LARGE SCALE GENOMIC DNA]</scope>
    <source>
        <strain evidence="3 4">H13-6</strain>
    </source>
</reference>
<dbReference type="PRINTS" id="PR00114">
    <property type="entry name" value="STPHPHTASE"/>
</dbReference>
<dbReference type="InterPro" id="IPR006186">
    <property type="entry name" value="Ser/Thr-sp_prot-phosphatase"/>
</dbReference>
<sequence length="379" mass="40507">MHLGIAPVVPLIRFALGTALLACAFAVAAADDPSEAPAVAADGPYVFRHEGGLEAAWICDDEVVRRELPSTADGSAGIAPVCAYPHALDIAPPAIAAPATATADGRIVALSDIHGQYGLMVRLLRANGVIDADDRWALGRGTLVVAGDVFDRGDRVTETFWLLYALQRQAAQAGGAVHFVLGNHETMVLYDDLRYVHPKYLRSARLLQRSYAGLYAADSVLGQWLRTRPALLRIGDTLFLHGGIAPEALDLALDAEATNAGYRASLGLPRAQVKQDPALSHLYDGKTSPVWYRGYFDGRLDSAQVEALVARLGVARIVVGHTSMPHVSRFHDGRVIAIDSSIKDGESGELLFIEGDRLSRGLLDGSRVPLAEGGPPERD</sequence>
<gene>
    <name evidence="3" type="ORF">OK345_05655</name>
</gene>
<dbReference type="PANTHER" id="PTHR46546">
    <property type="entry name" value="SHEWANELLA-LIKE PROTEIN PHOSPHATASE 1"/>
    <property type="match status" value="1"/>
</dbReference>
<evidence type="ECO:0000313" key="4">
    <source>
        <dbReference type="Proteomes" id="UP001209922"/>
    </source>
</evidence>
<comment type="caution">
    <text evidence="3">The sequence shown here is derived from an EMBL/GenBank/DDBJ whole genome shotgun (WGS) entry which is preliminary data.</text>
</comment>
<dbReference type="Proteomes" id="UP001209922">
    <property type="component" value="Unassembled WGS sequence"/>
</dbReference>
<dbReference type="RefSeq" id="WP_265126946.1">
    <property type="nucleotide sequence ID" value="NZ_JAPCHY010000003.1"/>
</dbReference>
<dbReference type="SUPFAM" id="SSF56300">
    <property type="entry name" value="Metallo-dependent phosphatases"/>
    <property type="match status" value="1"/>
</dbReference>
<dbReference type="Gene3D" id="3.60.21.10">
    <property type="match status" value="1"/>
</dbReference>
<keyword evidence="1" id="KW-0732">Signal</keyword>
<dbReference type="EMBL" id="JAPCHY010000003">
    <property type="protein sequence ID" value="MCW4471994.1"/>
    <property type="molecule type" value="Genomic_DNA"/>
</dbReference>
<protein>
    <submittedName>
        <fullName evidence="3">Metallophosphoesterase</fullName>
    </submittedName>
</protein>
<proteinExistence type="predicted"/>
<evidence type="ECO:0000256" key="1">
    <source>
        <dbReference type="SAM" id="SignalP"/>
    </source>
</evidence>
<dbReference type="Pfam" id="PF00149">
    <property type="entry name" value="Metallophos"/>
    <property type="match status" value="1"/>
</dbReference>
<feature type="chain" id="PRO_5047294237" evidence="1">
    <location>
        <begin position="30"/>
        <end position="379"/>
    </location>
</feature>
<dbReference type="PANTHER" id="PTHR46546:SF4">
    <property type="entry name" value="SHEWANELLA-LIKE PROTEIN PHOSPHATASE 1"/>
    <property type="match status" value="1"/>
</dbReference>
<dbReference type="InterPro" id="IPR004843">
    <property type="entry name" value="Calcineurin-like_PHP"/>
</dbReference>
<dbReference type="InterPro" id="IPR029052">
    <property type="entry name" value="Metallo-depent_PP-like"/>
</dbReference>
<evidence type="ECO:0000313" key="3">
    <source>
        <dbReference type="EMBL" id="MCW4471994.1"/>
    </source>
</evidence>
<accession>A0ABT3JUX6</accession>